<dbReference type="EMBL" id="CP091092">
    <property type="protein sequence ID" value="WFN37207.1"/>
    <property type="molecule type" value="Genomic_DNA"/>
</dbReference>
<dbReference type="InterPro" id="IPR015421">
    <property type="entry name" value="PyrdxlP-dep_Trfase_major"/>
</dbReference>
<dbReference type="InterPro" id="IPR015424">
    <property type="entry name" value="PyrdxlP-dep_Trfase"/>
</dbReference>
<keyword evidence="5" id="KW-0663">Pyridoxal phosphate</keyword>
<dbReference type="InterPro" id="IPR000192">
    <property type="entry name" value="Aminotrans_V_dom"/>
</dbReference>
<dbReference type="Proteomes" id="UP001218895">
    <property type="component" value="Chromosome"/>
</dbReference>
<evidence type="ECO:0000256" key="5">
    <source>
        <dbReference type="ARBA" id="ARBA00022898"/>
    </source>
</evidence>
<evidence type="ECO:0000256" key="7">
    <source>
        <dbReference type="RuleBase" id="RU004504"/>
    </source>
</evidence>
<comment type="cofactor">
    <cofactor evidence="1 7">
        <name>pyridoxal 5'-phosphate</name>
        <dbReference type="ChEBI" id="CHEBI:597326"/>
    </cofactor>
</comment>
<dbReference type="GO" id="GO:0006534">
    <property type="term" value="P:cysteine metabolic process"/>
    <property type="evidence" value="ECO:0007669"/>
    <property type="project" value="InterPro"/>
</dbReference>
<protein>
    <recommendedName>
        <fullName evidence="3">cysteine desulfurase</fullName>
        <ecNumber evidence="3">2.8.1.7</ecNumber>
    </recommendedName>
</protein>
<reference evidence="9" key="1">
    <citation type="submission" date="2022-01" db="EMBL/GenBank/DDBJ databases">
        <title>Complete genome of Methanomicrobium antiquum DSM 21220.</title>
        <authorList>
            <person name="Chen S.-C."/>
            <person name="You Y.-T."/>
            <person name="Zhou Y.-Z."/>
            <person name="Lai M.-C."/>
        </authorList>
    </citation>
    <scope>NUCLEOTIDE SEQUENCE</scope>
    <source>
        <strain evidence="9">DSM 21220</strain>
    </source>
</reference>
<evidence type="ECO:0000256" key="2">
    <source>
        <dbReference type="ARBA" id="ARBA00010447"/>
    </source>
</evidence>
<evidence type="ECO:0000256" key="3">
    <source>
        <dbReference type="ARBA" id="ARBA00012239"/>
    </source>
</evidence>
<dbReference type="CDD" id="cd06453">
    <property type="entry name" value="SufS_like"/>
    <property type="match status" value="1"/>
</dbReference>
<evidence type="ECO:0000256" key="1">
    <source>
        <dbReference type="ARBA" id="ARBA00001933"/>
    </source>
</evidence>
<evidence type="ECO:0000313" key="9">
    <source>
        <dbReference type="EMBL" id="WFN37207.1"/>
    </source>
</evidence>
<keyword evidence="10" id="KW-1185">Reference proteome</keyword>
<dbReference type="EC" id="2.8.1.7" evidence="3"/>
<organism evidence="9 10">
    <name type="scientific">Methanomicrobium antiquum</name>
    <dbReference type="NCBI Taxonomy" id="487686"/>
    <lineage>
        <taxon>Archaea</taxon>
        <taxon>Methanobacteriati</taxon>
        <taxon>Methanobacteriota</taxon>
        <taxon>Stenosarchaea group</taxon>
        <taxon>Methanomicrobia</taxon>
        <taxon>Methanomicrobiales</taxon>
        <taxon>Methanomicrobiaceae</taxon>
        <taxon>Methanomicrobium</taxon>
    </lineage>
</organism>
<dbReference type="KEGG" id="manq:L1994_02110"/>
<evidence type="ECO:0000256" key="6">
    <source>
        <dbReference type="ARBA" id="ARBA00050776"/>
    </source>
</evidence>
<name>A0AAF0FPF5_9EURY</name>
<accession>A0AAF0FPF5</accession>
<dbReference type="Pfam" id="PF00266">
    <property type="entry name" value="Aminotran_5"/>
    <property type="match status" value="1"/>
</dbReference>
<dbReference type="GO" id="GO:0031071">
    <property type="term" value="F:cysteine desulfurase activity"/>
    <property type="evidence" value="ECO:0007669"/>
    <property type="project" value="UniProtKB-EC"/>
</dbReference>
<evidence type="ECO:0000256" key="4">
    <source>
        <dbReference type="ARBA" id="ARBA00022679"/>
    </source>
</evidence>
<evidence type="ECO:0000313" key="10">
    <source>
        <dbReference type="Proteomes" id="UP001218895"/>
    </source>
</evidence>
<dbReference type="SUPFAM" id="SSF53383">
    <property type="entry name" value="PLP-dependent transferases"/>
    <property type="match status" value="1"/>
</dbReference>
<dbReference type="InterPro" id="IPR020578">
    <property type="entry name" value="Aminotrans_V_PyrdxlP_BS"/>
</dbReference>
<dbReference type="GeneID" id="79949151"/>
<dbReference type="InterPro" id="IPR010970">
    <property type="entry name" value="Cys_dSase_SufS"/>
</dbReference>
<dbReference type="InterPro" id="IPR015422">
    <property type="entry name" value="PyrdxlP-dep_Trfase_small"/>
</dbReference>
<dbReference type="PIRSF" id="PIRSF005572">
    <property type="entry name" value="NifS"/>
    <property type="match status" value="1"/>
</dbReference>
<dbReference type="AlphaFoldDB" id="A0AAF0FPF5"/>
<sequence>MKIKDSRKDFPITRELIYLDSAATSLTPVQVVKEMNDYDLRYRANIGRGVHRLSVVATERYKNAHDKIKTFIGGDGGSLAITKNTTEAIGMVAGGIKWKSGDRVIATVLDHHSNFLPWLRLREYGVKIDIVKPDSEGYLNPDSFEALISDKTRLVAVTHASNVLGTITPVNEIAEICNQRDAMLLVDGAQSVPHIPVDVSDIGCDYFCFSGHKMLGPTGTGGLWMRRPDLKPLHIGGGSIESVTAENFTTAFGEEKYEAGTPPVGGTIGLGRAVDYLNDIGMNTIRRHEERLTGRILDGLSSIDHVKIIGPYSDERRIGVVSFVVDGMHPHEVAHILDEASAIMVRSGEHCCMPLMQHLGLESGTVRVSTYLYNNPEEVDILIATIEEISRKVS</sequence>
<keyword evidence="4" id="KW-0808">Transferase</keyword>
<dbReference type="PANTHER" id="PTHR43586:SF8">
    <property type="entry name" value="CYSTEINE DESULFURASE 1, CHLOROPLASTIC"/>
    <property type="match status" value="1"/>
</dbReference>
<proteinExistence type="inferred from homology"/>
<dbReference type="InterPro" id="IPR016454">
    <property type="entry name" value="Cysteine_dSase"/>
</dbReference>
<gene>
    <name evidence="9" type="ORF">L1994_02110</name>
</gene>
<dbReference type="Gene3D" id="3.40.640.10">
    <property type="entry name" value="Type I PLP-dependent aspartate aminotransferase-like (Major domain)"/>
    <property type="match status" value="1"/>
</dbReference>
<dbReference type="GO" id="GO:0030170">
    <property type="term" value="F:pyridoxal phosphate binding"/>
    <property type="evidence" value="ECO:0007669"/>
    <property type="project" value="InterPro"/>
</dbReference>
<dbReference type="Gene3D" id="3.90.1150.10">
    <property type="entry name" value="Aspartate Aminotransferase, domain 1"/>
    <property type="match status" value="1"/>
</dbReference>
<comment type="catalytic activity">
    <reaction evidence="6">
        <text>(sulfur carrier)-H + L-cysteine = (sulfur carrier)-SH + L-alanine</text>
        <dbReference type="Rhea" id="RHEA:43892"/>
        <dbReference type="Rhea" id="RHEA-COMP:14737"/>
        <dbReference type="Rhea" id="RHEA-COMP:14739"/>
        <dbReference type="ChEBI" id="CHEBI:29917"/>
        <dbReference type="ChEBI" id="CHEBI:35235"/>
        <dbReference type="ChEBI" id="CHEBI:57972"/>
        <dbReference type="ChEBI" id="CHEBI:64428"/>
        <dbReference type="EC" id="2.8.1.7"/>
    </reaction>
</comment>
<dbReference type="PANTHER" id="PTHR43586">
    <property type="entry name" value="CYSTEINE DESULFURASE"/>
    <property type="match status" value="1"/>
</dbReference>
<feature type="domain" description="Aminotransferase class V" evidence="8">
    <location>
        <begin position="17"/>
        <end position="382"/>
    </location>
</feature>
<dbReference type="PROSITE" id="PS00595">
    <property type="entry name" value="AA_TRANSFER_CLASS_5"/>
    <property type="match status" value="1"/>
</dbReference>
<evidence type="ECO:0000259" key="8">
    <source>
        <dbReference type="Pfam" id="PF00266"/>
    </source>
</evidence>
<dbReference type="RefSeq" id="WP_278100046.1">
    <property type="nucleotide sequence ID" value="NZ_CP091092.1"/>
</dbReference>
<comment type="similarity">
    <text evidence="2">Belongs to the class-V pyridoxal-phosphate-dependent aminotransferase family. Csd subfamily.</text>
</comment>